<comment type="caution">
    <text evidence="1">The sequence shown here is derived from an EMBL/GenBank/DDBJ whole genome shotgun (WGS) entry which is preliminary data.</text>
</comment>
<dbReference type="EMBL" id="QOCS01000002">
    <property type="protein sequence ID" value="RHW48743.1"/>
    <property type="molecule type" value="Genomic_DNA"/>
</dbReference>
<dbReference type="PANTHER" id="PTHR37834">
    <property type="entry name" value="GDSL-LIKE LIPASE/ACYLHYDROLASE DOMAIN PROTEIN (AFU_ORTHOLOGUE AFUA_2G00620)"/>
    <property type="match status" value="1"/>
</dbReference>
<name>A0A3R6XTN5_9LACO</name>
<dbReference type="InterPro" id="IPR036514">
    <property type="entry name" value="SGNH_hydro_sf"/>
</dbReference>
<dbReference type="RefSeq" id="WP_118909901.1">
    <property type="nucleotide sequence ID" value="NZ_QOCS01000002.1"/>
</dbReference>
<proteinExistence type="predicted"/>
<reference evidence="1 2" key="1">
    <citation type="submission" date="2018-07" db="EMBL/GenBank/DDBJ databases">
        <title>Genome sequences of six Lactobacillus spp. isolated from bumble bee guts.</title>
        <authorList>
            <person name="Motta E.V.S."/>
            <person name="Moran N.A."/>
        </authorList>
    </citation>
    <scope>NUCLEOTIDE SEQUENCE [LARGE SCALE GENOMIC DNA]</scope>
    <source>
        <strain evidence="1 2">LV-8.1</strain>
    </source>
</reference>
<protein>
    <submittedName>
        <fullName evidence="1">Endoglucanase</fullName>
    </submittedName>
</protein>
<accession>A0A3R6XTN5</accession>
<evidence type="ECO:0000313" key="1">
    <source>
        <dbReference type="EMBL" id="RHW48743.1"/>
    </source>
</evidence>
<dbReference type="InterPro" id="IPR052762">
    <property type="entry name" value="PCW_deacetylase/CE"/>
</dbReference>
<evidence type="ECO:0000313" key="2">
    <source>
        <dbReference type="Proteomes" id="UP000284822"/>
    </source>
</evidence>
<dbReference type="Proteomes" id="UP000284822">
    <property type="component" value="Unassembled WGS sequence"/>
</dbReference>
<dbReference type="SUPFAM" id="SSF52266">
    <property type="entry name" value="SGNH hydrolase"/>
    <property type="match status" value="1"/>
</dbReference>
<organism evidence="1 2">
    <name type="scientific">Bombilactobacillus bombi</name>
    <dbReference type="NCBI Taxonomy" id="1303590"/>
    <lineage>
        <taxon>Bacteria</taxon>
        <taxon>Bacillati</taxon>
        <taxon>Bacillota</taxon>
        <taxon>Bacilli</taxon>
        <taxon>Lactobacillales</taxon>
        <taxon>Lactobacillaceae</taxon>
        <taxon>Bombilactobacillus</taxon>
    </lineage>
</organism>
<sequence>MKMQITAANFAIAGIYFSGRWAQTSHCLYTTNLGARLYTQVTGTRQVKLDFSTQSEPEGVWLAYKIDDGDYQRCNLTQTPLKIQLPDLQTHLISVVYSGNAPQDNVWKRHGGLYFDQIQTDSAAKLTPVKPAGDVITFIGDSITAGSWVHGKTAGQDYCAEGNFAALAAEQLGLEDVRVAYPGAGLVKPGSGGVPVAARFLDKIDATHSWTPQPSKYVVINLGTPDKKANEIEFRAAWELFMQKVQLLYPQTPKLVMIPFSQRHAAVICEESIEYPQTTILETADWSLTYTDGLHPDLASSSEIAHRLVEALTTNN</sequence>
<dbReference type="Gene3D" id="3.40.50.1110">
    <property type="entry name" value="SGNH hydrolase"/>
    <property type="match status" value="1"/>
</dbReference>
<dbReference type="PANTHER" id="PTHR37834:SF2">
    <property type="entry name" value="ESTERASE, SGNH HYDROLASE-TYPE"/>
    <property type="match status" value="1"/>
</dbReference>
<gene>
    <name evidence="1" type="ORF">DS832_00395</name>
</gene>
<dbReference type="AlphaFoldDB" id="A0A3R6XTN5"/>